<dbReference type="InterPro" id="IPR029069">
    <property type="entry name" value="HotDog_dom_sf"/>
</dbReference>
<proteinExistence type="predicted"/>
<dbReference type="Pfam" id="PF01575">
    <property type="entry name" value="MaoC_dehydratas"/>
    <property type="match status" value="1"/>
</dbReference>
<dbReference type="Gene3D" id="3.10.129.10">
    <property type="entry name" value="Hotdog Thioesterase"/>
    <property type="match status" value="1"/>
</dbReference>
<dbReference type="EMBL" id="JANCLU010000001">
    <property type="protein sequence ID" value="MCP8937015.1"/>
    <property type="molecule type" value="Genomic_DNA"/>
</dbReference>
<evidence type="ECO:0000259" key="1">
    <source>
        <dbReference type="Pfam" id="PF01575"/>
    </source>
</evidence>
<dbReference type="RefSeq" id="WP_254737514.1">
    <property type="nucleotide sequence ID" value="NZ_JANCLU010000001.1"/>
</dbReference>
<sequence length="153" mass="16550">MTSLAFEDFVPGAVSTYGAYKVTREEIVAFASRFDAQPMHLDEAAASTSMLGGLAASGWHTCAMLMRLFADNVLRDSTGMGAPGIDELKWLRPVRPGDVLGVRMTVLEARPSATRADRGYVRFRFEVTNQDGAVVMEQTNSVIFGRRGAGEAA</sequence>
<keyword evidence="3" id="KW-1185">Reference proteome</keyword>
<dbReference type="PANTHER" id="PTHR43664:SF1">
    <property type="entry name" value="BETA-METHYLMALYL-COA DEHYDRATASE"/>
    <property type="match status" value="1"/>
</dbReference>
<dbReference type="CDD" id="cd03454">
    <property type="entry name" value="YdeM"/>
    <property type="match status" value="1"/>
</dbReference>
<dbReference type="SUPFAM" id="SSF54637">
    <property type="entry name" value="Thioesterase/thiol ester dehydrase-isomerase"/>
    <property type="match status" value="1"/>
</dbReference>
<comment type="caution">
    <text evidence="2">The sequence shown here is derived from an EMBL/GenBank/DDBJ whole genome shotgun (WGS) entry which is preliminary data.</text>
</comment>
<protein>
    <submittedName>
        <fullName evidence="2">MaoC family dehydratase</fullName>
    </submittedName>
</protein>
<dbReference type="Proteomes" id="UP001205890">
    <property type="component" value="Unassembled WGS sequence"/>
</dbReference>
<organism evidence="2 3">
    <name type="scientific">Alsobacter ponti</name>
    <dbReference type="NCBI Taxonomy" id="2962936"/>
    <lineage>
        <taxon>Bacteria</taxon>
        <taxon>Pseudomonadati</taxon>
        <taxon>Pseudomonadota</taxon>
        <taxon>Alphaproteobacteria</taxon>
        <taxon>Hyphomicrobiales</taxon>
        <taxon>Alsobacteraceae</taxon>
        <taxon>Alsobacter</taxon>
    </lineage>
</organism>
<accession>A0ABT1L6H9</accession>
<evidence type="ECO:0000313" key="2">
    <source>
        <dbReference type="EMBL" id="MCP8937015.1"/>
    </source>
</evidence>
<dbReference type="InterPro" id="IPR052342">
    <property type="entry name" value="MCH/BMMD"/>
</dbReference>
<reference evidence="2 3" key="1">
    <citation type="submission" date="2022-07" db="EMBL/GenBank/DDBJ databases">
        <authorList>
            <person name="Li W.-J."/>
            <person name="Deng Q.-Q."/>
        </authorList>
    </citation>
    <scope>NUCLEOTIDE SEQUENCE [LARGE SCALE GENOMIC DNA]</scope>
    <source>
        <strain evidence="2 3">SYSU M60028</strain>
    </source>
</reference>
<evidence type="ECO:0000313" key="3">
    <source>
        <dbReference type="Proteomes" id="UP001205890"/>
    </source>
</evidence>
<feature type="domain" description="MaoC-like" evidence="1">
    <location>
        <begin position="19"/>
        <end position="112"/>
    </location>
</feature>
<name>A0ABT1L6H9_9HYPH</name>
<gene>
    <name evidence="2" type="ORF">NK718_00660</name>
</gene>
<dbReference type="InterPro" id="IPR002539">
    <property type="entry name" value="MaoC-like_dom"/>
</dbReference>
<dbReference type="PANTHER" id="PTHR43664">
    <property type="entry name" value="MONOAMINE OXIDASE-RELATED"/>
    <property type="match status" value="1"/>
</dbReference>